<dbReference type="Gene3D" id="2.160.20.10">
    <property type="entry name" value="Single-stranded right-handed beta-helix, Pectin lyase-like"/>
    <property type="match status" value="1"/>
</dbReference>
<dbReference type="InterPro" id="IPR012334">
    <property type="entry name" value="Pectin_lyas_fold"/>
</dbReference>
<keyword evidence="7" id="KW-0961">Cell wall biogenesis/degradation</keyword>
<dbReference type="InterPro" id="IPR011050">
    <property type="entry name" value="Pectin_lyase_fold/virulence"/>
</dbReference>
<reference evidence="9 10" key="2">
    <citation type="journal article" date="2017" name="Genome Biol.">
        <title>New reference genome sequences of hot pepper reveal the massive evolution of plant disease-resistance genes by retroduplication.</title>
        <authorList>
            <person name="Kim S."/>
            <person name="Park J."/>
            <person name="Yeom S.I."/>
            <person name="Kim Y.M."/>
            <person name="Seo E."/>
            <person name="Kim K.T."/>
            <person name="Kim M.S."/>
            <person name="Lee J.M."/>
            <person name="Cheong K."/>
            <person name="Shin H.S."/>
            <person name="Kim S.B."/>
            <person name="Han K."/>
            <person name="Lee J."/>
            <person name="Park M."/>
            <person name="Lee H.A."/>
            <person name="Lee H.Y."/>
            <person name="Lee Y."/>
            <person name="Oh S."/>
            <person name="Lee J.H."/>
            <person name="Choi E."/>
            <person name="Choi E."/>
            <person name="Lee S.E."/>
            <person name="Jeon J."/>
            <person name="Kim H."/>
            <person name="Choi G."/>
            <person name="Song H."/>
            <person name="Lee J."/>
            <person name="Lee S.C."/>
            <person name="Kwon J.K."/>
            <person name="Lee H.Y."/>
            <person name="Koo N."/>
            <person name="Hong Y."/>
            <person name="Kim R.W."/>
            <person name="Kang W.H."/>
            <person name="Huh J.H."/>
            <person name="Kang B.C."/>
            <person name="Yang T.J."/>
            <person name="Lee Y.H."/>
            <person name="Bennetzen J.L."/>
            <person name="Choi D."/>
        </authorList>
    </citation>
    <scope>NUCLEOTIDE SEQUENCE [LARGE SCALE GENOMIC DNA]</scope>
    <source>
        <strain evidence="10">cv. CM334</strain>
    </source>
</reference>
<keyword evidence="10" id="KW-1185">Reference proteome</keyword>
<protein>
    <recommendedName>
        <fullName evidence="11">Polygalacturonase-like</fullName>
    </recommendedName>
</protein>
<dbReference type="InterPro" id="IPR000743">
    <property type="entry name" value="Glyco_hydro_28"/>
</dbReference>
<dbReference type="GO" id="GO:0005975">
    <property type="term" value="P:carbohydrate metabolic process"/>
    <property type="evidence" value="ECO:0007669"/>
    <property type="project" value="InterPro"/>
</dbReference>
<dbReference type="Pfam" id="PF00295">
    <property type="entry name" value="Glyco_hydro_28"/>
    <property type="match status" value="1"/>
</dbReference>
<name>A0A2G2YU17_CAPAN</name>
<keyword evidence="5 8" id="KW-0378">Hydrolase</keyword>
<accession>A0A2G2YU17</accession>
<comment type="similarity">
    <text evidence="2 8">Belongs to the glycosyl hydrolase 28 family.</text>
</comment>
<dbReference type="AlphaFoldDB" id="A0A2G2YU17"/>
<comment type="subcellular location">
    <subcellularLocation>
        <location evidence="1">Secreted</location>
        <location evidence="1">Cell wall</location>
    </subcellularLocation>
</comment>
<evidence type="ECO:0000256" key="2">
    <source>
        <dbReference type="ARBA" id="ARBA00008834"/>
    </source>
</evidence>
<evidence type="ECO:0000256" key="8">
    <source>
        <dbReference type="RuleBase" id="RU361169"/>
    </source>
</evidence>
<dbReference type="GO" id="GO:0004650">
    <property type="term" value="F:polygalacturonase activity"/>
    <property type="evidence" value="ECO:0007669"/>
    <property type="project" value="InterPro"/>
</dbReference>
<evidence type="ECO:0008006" key="11">
    <source>
        <dbReference type="Google" id="ProtNLM"/>
    </source>
</evidence>
<dbReference type="OMA" id="CKLINTS"/>
<proteinExistence type="inferred from homology"/>
<dbReference type="SUPFAM" id="SSF51126">
    <property type="entry name" value="Pectin lyase-like"/>
    <property type="match status" value="1"/>
</dbReference>
<evidence type="ECO:0000256" key="5">
    <source>
        <dbReference type="ARBA" id="ARBA00022801"/>
    </source>
</evidence>
<dbReference type="GO" id="GO:0071555">
    <property type="term" value="P:cell wall organization"/>
    <property type="evidence" value="ECO:0007669"/>
    <property type="project" value="UniProtKB-KW"/>
</dbReference>
<keyword evidence="4" id="KW-0964">Secreted</keyword>
<evidence type="ECO:0000313" key="9">
    <source>
        <dbReference type="EMBL" id="PHT73258.1"/>
    </source>
</evidence>
<dbReference type="EMBL" id="AYRZ02000009">
    <property type="protein sequence ID" value="PHT73258.1"/>
    <property type="molecule type" value="Genomic_DNA"/>
</dbReference>
<comment type="caution">
    <text evidence="9">The sequence shown here is derived from an EMBL/GenBank/DDBJ whole genome shotgun (WGS) entry which is preliminary data.</text>
</comment>
<dbReference type="Proteomes" id="UP000222542">
    <property type="component" value="Unassembled WGS sequence"/>
</dbReference>
<evidence type="ECO:0000313" key="10">
    <source>
        <dbReference type="Proteomes" id="UP000222542"/>
    </source>
</evidence>
<evidence type="ECO:0000256" key="7">
    <source>
        <dbReference type="ARBA" id="ARBA00023316"/>
    </source>
</evidence>
<keyword evidence="3" id="KW-0134">Cell wall</keyword>
<sequence length="145" mass="15759">MNVTESNFSIRDDCISIGNKKEQLHITKVTCGPRYGISVGSLGGNPSEKPVVGVFANNCTFISTDNGVRIKTWPASHTGVVSDVHFEDIIVQNVSNLILIDQVYCPSGKCNKNEITDSWQPLTEMQVEAAYNSSLVVGPFPRPCA</sequence>
<gene>
    <name evidence="9" type="ORF">T459_24043</name>
</gene>
<keyword evidence="6 8" id="KW-0326">Glycosidase</keyword>
<organism evidence="9 10">
    <name type="scientific">Capsicum annuum</name>
    <name type="common">Capsicum pepper</name>
    <dbReference type="NCBI Taxonomy" id="4072"/>
    <lineage>
        <taxon>Eukaryota</taxon>
        <taxon>Viridiplantae</taxon>
        <taxon>Streptophyta</taxon>
        <taxon>Embryophyta</taxon>
        <taxon>Tracheophyta</taxon>
        <taxon>Spermatophyta</taxon>
        <taxon>Magnoliopsida</taxon>
        <taxon>eudicotyledons</taxon>
        <taxon>Gunneridae</taxon>
        <taxon>Pentapetalae</taxon>
        <taxon>asterids</taxon>
        <taxon>lamiids</taxon>
        <taxon>Solanales</taxon>
        <taxon>Solanaceae</taxon>
        <taxon>Solanoideae</taxon>
        <taxon>Capsiceae</taxon>
        <taxon>Capsicum</taxon>
    </lineage>
</organism>
<evidence type="ECO:0000256" key="4">
    <source>
        <dbReference type="ARBA" id="ARBA00022525"/>
    </source>
</evidence>
<dbReference type="Gramene" id="PHT73258">
    <property type="protein sequence ID" value="PHT73258"/>
    <property type="gene ID" value="T459_24043"/>
</dbReference>
<dbReference type="PANTHER" id="PTHR31375">
    <property type="match status" value="1"/>
</dbReference>
<evidence type="ECO:0000256" key="1">
    <source>
        <dbReference type="ARBA" id="ARBA00004191"/>
    </source>
</evidence>
<evidence type="ECO:0000256" key="3">
    <source>
        <dbReference type="ARBA" id="ARBA00022512"/>
    </source>
</evidence>
<reference evidence="9 10" key="1">
    <citation type="journal article" date="2014" name="Nat. Genet.">
        <title>Genome sequence of the hot pepper provides insights into the evolution of pungency in Capsicum species.</title>
        <authorList>
            <person name="Kim S."/>
            <person name="Park M."/>
            <person name="Yeom S.I."/>
            <person name="Kim Y.M."/>
            <person name="Lee J.M."/>
            <person name="Lee H.A."/>
            <person name="Seo E."/>
            <person name="Choi J."/>
            <person name="Cheong K."/>
            <person name="Kim K.T."/>
            <person name="Jung K."/>
            <person name="Lee G.W."/>
            <person name="Oh S.K."/>
            <person name="Bae C."/>
            <person name="Kim S.B."/>
            <person name="Lee H.Y."/>
            <person name="Kim S.Y."/>
            <person name="Kim M.S."/>
            <person name="Kang B.C."/>
            <person name="Jo Y.D."/>
            <person name="Yang H.B."/>
            <person name="Jeong H.J."/>
            <person name="Kang W.H."/>
            <person name="Kwon J.K."/>
            <person name="Shin C."/>
            <person name="Lim J.Y."/>
            <person name="Park J.H."/>
            <person name="Huh J.H."/>
            <person name="Kim J.S."/>
            <person name="Kim B.D."/>
            <person name="Cohen O."/>
            <person name="Paran I."/>
            <person name="Suh M.C."/>
            <person name="Lee S.B."/>
            <person name="Kim Y.K."/>
            <person name="Shin Y."/>
            <person name="Noh S.J."/>
            <person name="Park J."/>
            <person name="Seo Y.S."/>
            <person name="Kwon S.Y."/>
            <person name="Kim H.A."/>
            <person name="Park J.M."/>
            <person name="Kim H.J."/>
            <person name="Choi S.B."/>
            <person name="Bosland P.W."/>
            <person name="Reeves G."/>
            <person name="Jo S.H."/>
            <person name="Lee B.W."/>
            <person name="Cho H.T."/>
            <person name="Choi H.S."/>
            <person name="Lee M.S."/>
            <person name="Yu Y."/>
            <person name="Do Choi Y."/>
            <person name="Park B.S."/>
            <person name="van Deynze A."/>
            <person name="Ashrafi H."/>
            <person name="Hill T."/>
            <person name="Kim W.T."/>
            <person name="Pai H.S."/>
            <person name="Ahn H.K."/>
            <person name="Yeam I."/>
            <person name="Giovannoni J.J."/>
            <person name="Rose J.K."/>
            <person name="Sorensen I."/>
            <person name="Lee S.J."/>
            <person name="Kim R.W."/>
            <person name="Choi I.Y."/>
            <person name="Choi B.S."/>
            <person name="Lim J.S."/>
            <person name="Lee Y.H."/>
            <person name="Choi D."/>
        </authorList>
    </citation>
    <scope>NUCLEOTIDE SEQUENCE [LARGE SCALE GENOMIC DNA]</scope>
    <source>
        <strain evidence="10">cv. CM334</strain>
    </source>
</reference>
<evidence type="ECO:0000256" key="6">
    <source>
        <dbReference type="ARBA" id="ARBA00023295"/>
    </source>
</evidence>